<evidence type="ECO:0000256" key="1">
    <source>
        <dbReference type="ARBA" id="ARBA00007261"/>
    </source>
</evidence>
<evidence type="ECO:0000259" key="7">
    <source>
        <dbReference type="Pfam" id="PF00675"/>
    </source>
</evidence>
<dbReference type="Proteomes" id="UP001165082">
    <property type="component" value="Unassembled WGS sequence"/>
</dbReference>
<name>A0A9W7AKL5_9STRA</name>
<dbReference type="OrthoDB" id="952271at2759"/>
<organism evidence="10 11">
    <name type="scientific">Triparma retinervis</name>
    <dbReference type="NCBI Taxonomy" id="2557542"/>
    <lineage>
        <taxon>Eukaryota</taxon>
        <taxon>Sar</taxon>
        <taxon>Stramenopiles</taxon>
        <taxon>Ochrophyta</taxon>
        <taxon>Bolidophyceae</taxon>
        <taxon>Parmales</taxon>
        <taxon>Triparmaceae</taxon>
        <taxon>Triparma</taxon>
    </lineage>
</organism>
<dbReference type="GO" id="GO:0043171">
    <property type="term" value="P:peptide catabolic process"/>
    <property type="evidence" value="ECO:0007669"/>
    <property type="project" value="TreeGrafter"/>
</dbReference>
<dbReference type="InterPro" id="IPR011765">
    <property type="entry name" value="Pept_M16_N"/>
</dbReference>
<feature type="domain" description="Peptidase M16 C-terminal" evidence="8">
    <location>
        <begin position="127"/>
        <end position="318"/>
    </location>
</feature>
<dbReference type="InterPro" id="IPR011249">
    <property type="entry name" value="Metalloenz_LuxS/M16"/>
</dbReference>
<keyword evidence="3" id="KW-0479">Metal-binding</keyword>
<comment type="caution">
    <text evidence="10">The sequence shown here is derived from an EMBL/GenBank/DDBJ whole genome shotgun (WGS) entry which is preliminary data.</text>
</comment>
<evidence type="ECO:0000313" key="11">
    <source>
        <dbReference type="Proteomes" id="UP001165082"/>
    </source>
</evidence>
<feature type="domain" description="Peptidase M16 N-terminal" evidence="7">
    <location>
        <begin position="1"/>
        <end position="84"/>
    </location>
</feature>
<dbReference type="SUPFAM" id="SSF63411">
    <property type="entry name" value="LuxS/MPP-like metallohydrolase"/>
    <property type="match status" value="4"/>
</dbReference>
<dbReference type="InterPro" id="IPR050626">
    <property type="entry name" value="Peptidase_M16"/>
</dbReference>
<dbReference type="GO" id="GO:0005829">
    <property type="term" value="C:cytosol"/>
    <property type="evidence" value="ECO:0007669"/>
    <property type="project" value="TreeGrafter"/>
</dbReference>
<feature type="domain" description="Peptidase M16 middle/third" evidence="9">
    <location>
        <begin position="440"/>
        <end position="605"/>
    </location>
</feature>
<gene>
    <name evidence="10" type="ORF">TrRE_jg3831</name>
</gene>
<dbReference type="GO" id="GO:0051603">
    <property type="term" value="P:proteolysis involved in protein catabolic process"/>
    <property type="evidence" value="ECO:0007669"/>
    <property type="project" value="TreeGrafter"/>
</dbReference>
<keyword evidence="6" id="KW-0482">Metalloprotease</keyword>
<comment type="similarity">
    <text evidence="1">Belongs to the peptidase M16 family.</text>
</comment>
<dbReference type="Pfam" id="PF00675">
    <property type="entry name" value="Peptidase_M16"/>
    <property type="match status" value="1"/>
</dbReference>
<feature type="domain" description="Peptidase M16 C-terminal" evidence="8">
    <location>
        <begin position="618"/>
        <end position="773"/>
    </location>
</feature>
<dbReference type="Pfam" id="PF16187">
    <property type="entry name" value="Peptidase_M16_M"/>
    <property type="match status" value="1"/>
</dbReference>
<reference evidence="10" key="1">
    <citation type="submission" date="2022-07" db="EMBL/GenBank/DDBJ databases">
        <title>Genome analysis of Parmales, a sister group of diatoms, reveals the evolutionary specialization of diatoms from phago-mixotrophs to photoautotrophs.</title>
        <authorList>
            <person name="Ban H."/>
            <person name="Sato S."/>
            <person name="Yoshikawa S."/>
            <person name="Kazumasa Y."/>
            <person name="Nakamura Y."/>
            <person name="Ichinomiya M."/>
            <person name="Saitoh K."/>
            <person name="Sato N."/>
            <person name="Blanc-Mathieu R."/>
            <person name="Endo H."/>
            <person name="Kuwata A."/>
            <person name="Ogata H."/>
        </authorList>
    </citation>
    <scope>NUCLEOTIDE SEQUENCE</scope>
</reference>
<dbReference type="PANTHER" id="PTHR43690">
    <property type="entry name" value="NARDILYSIN"/>
    <property type="match status" value="1"/>
</dbReference>
<sequence length="1012" mass="111330">MVFLGSSKYPGENSYKRALSQHGGRSNASTSMERTVFKFDVVAPHLDEILDIFSSFFVSPSFSQSGTDREVMAVDSEDSKNRTADNRRRLQVLKAQCDPSSAYSKFSTGNRSTIVGPESPTAVSDARAALLYFHHKHYKASNMTAVVVGPQSLSELYSIAYPKFSSIPSRHSSLSDSVPSAIREAIDCVPVPDISPAPDATPSFRPAIQTPFPNLLTNNPLRTLRKLYLMFPLPPQRHKKDNSPTRLLSSLLGHEGEGSAFAVLQDEGLITGLSAGTRFEDSEQSMFNVDLSLTPEGEADYVNVVQVILDHISLLRSHSSPEPNTATSSSPLAQYWSEIATLNRIHFSQSSPSTPYAFAPSMAQRLNIYNTEECLRVGSMLNEDLSTFPCSDVHEALSYMNVDNMIVERLSQSAWEAANKDAATVIKKEKWEAHKPRIDHPIRPPVLADDDPTFGRLFYRLDDRYALPKASLTILLRNAHCQNSFDSVSNEWKYDMDKEALTSMFTSIFYHSLAQETYSAEQAGLGWSFSTSSTGLTLKIHGYSDRLSAFASKLLALAIDPHHMVEEKLVEILKERKVRSLRSFLKERPDAHCNYYINSFLDPSRGDIDARADAASRITASHLREHLRAMLKPSNMFVECLYTGNVGAKDAREWFKECKSIVRQGVPASAIEPAKPFFAPGTSVRELEAGANYEIHMQSENSKEENGAVVMHFQSPNSGYVGPTRTSSPPSSNLRTAASIRLLSHMLREPLFNKLRTQQTLGYIVSSGLGVDYATASPNGGTGDGLYKCSMVDSIRVTVVSKKVSPVDVASAVDSFLLKFRSGLLSMPQSEIDNHADALSKKMWEPHKKLAMEASDNFAKIRRFAPECYWNNGGEGGELLEKIPWVLTDSIAGEIRKCTRSDLMECFDSVIGGEGRRRVTSFVYGNAFPLPSGASSSTVTQRRSCSGVIVLQSFEQLKSQGGRLKVLDKTRPRSFATAAAAATAGANDSVRNGGKKATTIVTSKSSLSPLNP</sequence>
<dbReference type="GO" id="GO:0005739">
    <property type="term" value="C:mitochondrion"/>
    <property type="evidence" value="ECO:0007669"/>
    <property type="project" value="TreeGrafter"/>
</dbReference>
<keyword evidence="11" id="KW-1185">Reference proteome</keyword>
<dbReference type="Gene3D" id="3.30.830.10">
    <property type="entry name" value="Metalloenzyme, LuxS/M16 peptidase-like"/>
    <property type="match status" value="4"/>
</dbReference>
<evidence type="ECO:0000256" key="4">
    <source>
        <dbReference type="ARBA" id="ARBA00022801"/>
    </source>
</evidence>
<dbReference type="InterPro" id="IPR032632">
    <property type="entry name" value="Peptidase_M16_M"/>
</dbReference>
<evidence type="ECO:0000313" key="10">
    <source>
        <dbReference type="EMBL" id="GMH69475.1"/>
    </source>
</evidence>
<keyword evidence="4" id="KW-0378">Hydrolase</keyword>
<dbReference type="PANTHER" id="PTHR43690:SF18">
    <property type="entry name" value="INSULIN-DEGRADING ENZYME-RELATED"/>
    <property type="match status" value="1"/>
</dbReference>
<dbReference type="InterPro" id="IPR007863">
    <property type="entry name" value="Peptidase_M16_C"/>
</dbReference>
<keyword evidence="5" id="KW-0862">Zinc</keyword>
<evidence type="ECO:0000256" key="2">
    <source>
        <dbReference type="ARBA" id="ARBA00022670"/>
    </source>
</evidence>
<dbReference type="GO" id="GO:0046872">
    <property type="term" value="F:metal ion binding"/>
    <property type="evidence" value="ECO:0007669"/>
    <property type="project" value="UniProtKB-KW"/>
</dbReference>
<evidence type="ECO:0000256" key="3">
    <source>
        <dbReference type="ARBA" id="ARBA00022723"/>
    </source>
</evidence>
<evidence type="ECO:0000256" key="5">
    <source>
        <dbReference type="ARBA" id="ARBA00022833"/>
    </source>
</evidence>
<dbReference type="AlphaFoldDB" id="A0A9W7AKL5"/>
<evidence type="ECO:0000259" key="9">
    <source>
        <dbReference type="Pfam" id="PF16187"/>
    </source>
</evidence>
<keyword evidence="2" id="KW-0645">Protease</keyword>
<evidence type="ECO:0000256" key="6">
    <source>
        <dbReference type="ARBA" id="ARBA00023049"/>
    </source>
</evidence>
<dbReference type="EMBL" id="BRXZ01002753">
    <property type="protein sequence ID" value="GMH69475.1"/>
    <property type="molecule type" value="Genomic_DNA"/>
</dbReference>
<dbReference type="Pfam" id="PF05193">
    <property type="entry name" value="Peptidase_M16_C"/>
    <property type="match status" value="2"/>
</dbReference>
<evidence type="ECO:0000259" key="8">
    <source>
        <dbReference type="Pfam" id="PF05193"/>
    </source>
</evidence>
<accession>A0A9W7AKL5</accession>
<protein>
    <submittedName>
        <fullName evidence="10">Uncharacterized protein</fullName>
    </submittedName>
</protein>
<proteinExistence type="inferred from homology"/>
<dbReference type="GO" id="GO:0004222">
    <property type="term" value="F:metalloendopeptidase activity"/>
    <property type="evidence" value="ECO:0007669"/>
    <property type="project" value="TreeGrafter"/>
</dbReference>